<accession>A0A401T5F5</accession>
<feature type="site" description="Important for interaction with phosphotyrosine-binding proteins" evidence="21">
    <location>
        <position position="697"/>
    </location>
</feature>
<dbReference type="InterPro" id="IPR003599">
    <property type="entry name" value="Ig_sub"/>
</dbReference>
<reference evidence="27 28" key="1">
    <citation type="journal article" date="2018" name="Nat. Ecol. Evol.">
        <title>Shark genomes provide insights into elasmobranch evolution and the origin of vertebrates.</title>
        <authorList>
            <person name="Hara Y"/>
            <person name="Yamaguchi K"/>
            <person name="Onimaru K"/>
            <person name="Kadota M"/>
            <person name="Koyanagi M"/>
            <person name="Keeley SD"/>
            <person name="Tatsumi K"/>
            <person name="Tanaka K"/>
            <person name="Motone F"/>
            <person name="Kageyama Y"/>
            <person name="Nozu R"/>
            <person name="Adachi N"/>
            <person name="Nishimura O"/>
            <person name="Nakagawa R"/>
            <person name="Tanegashima C"/>
            <person name="Kiyatake I"/>
            <person name="Matsumoto R"/>
            <person name="Murakumo K"/>
            <person name="Nishida K"/>
            <person name="Terakita A"/>
            <person name="Kuratani S"/>
            <person name="Sato K"/>
            <person name="Hyodo S Kuraku.S."/>
        </authorList>
    </citation>
    <scope>NUCLEOTIDE SEQUENCE [LARGE SCALE GENOMIC DNA]</scope>
</reference>
<dbReference type="SUPFAM" id="SSF56112">
    <property type="entry name" value="Protein kinase-like (PK-like)"/>
    <property type="match status" value="1"/>
</dbReference>
<proteinExistence type="predicted"/>
<dbReference type="PROSITE" id="PS50011">
    <property type="entry name" value="PROTEIN_KINASE_DOM"/>
    <property type="match status" value="1"/>
</dbReference>
<dbReference type="CDD" id="cd00096">
    <property type="entry name" value="Ig"/>
    <property type="match status" value="1"/>
</dbReference>
<dbReference type="GO" id="GO:0004714">
    <property type="term" value="F:transmembrane receptor protein tyrosine kinase activity"/>
    <property type="evidence" value="ECO:0007669"/>
    <property type="project" value="UniProtKB-EC"/>
</dbReference>
<comment type="subcellular location">
    <subcellularLocation>
        <location evidence="1">Membrane</location>
        <topology evidence="1">Single-pass type I membrane protein</topology>
    </subcellularLocation>
</comment>
<keyword evidence="6" id="KW-0677">Repeat</keyword>
<keyword evidence="20" id="KW-0460">Magnesium</keyword>
<dbReference type="SMART" id="SM00219">
    <property type="entry name" value="TyrKc"/>
    <property type="match status" value="1"/>
</dbReference>
<feature type="domain" description="Protein kinase" evidence="25">
    <location>
        <begin position="395"/>
        <end position="692"/>
    </location>
</feature>
<sequence length="736" mass="82832">MYLYLALAVLPVGCMAVLQLQLDTREQVRLQGESYSVDCIGQAETLHLMVQWIHPQHFPVVVFYSRKYDHLYTKIATLRINAVNGSDSGNFTCIVKGQKEIRTAATMLRVVEKGYVQIFTDQETVLEADVGDCLQLQVRIEAYPVLREHEWIYETMNNSADHKSTFLAKHNSYESSLFLVRLKESESGTYTFFASNGEANSSLTFQLLINQKPTVTIKKEQITAGDKKDTAFRCLASGFPAPTIHWYQCPAHRDRCTENGTINFEKLIPQTKTSIVSETLYGRTEVESVLSVHKVKPGSLMECYASNKAGGSSFSISFLGDPATNALFTPFLSGAVAVAVLLLIFLLLLLYKYKQRPTYEVRWKIIEAVHGNDYTFIDPTQLPYNEKWEFPREKLRLGKILGAGAFGKVVEATAYGLGTEDSATKVAVKMLKPSAHSTEREALMSELKILSHLGQHTHVVNLLGACTLGGPVLVITEYCCYGDLLNFLKNKAQYLTWNDALNDYKNFMHSKKPLSDCTEGYLPMRPRLSSMSPMISQTDSLTIEEDDDPLPLNIEDLLSFSYQVATGMDFLSSRNCIHRDLAARNVLLTKGRIAKICDFGLARDIMNDSNYVVKGNARLPVKWMAPESSSPYPGIPVDSRFYKLIRSGFQMDRPSSATPELYDIMTKCWSLEPTDRPTFDQIVKLINKQGVFTEQDYTNLPVECKPPESPTFQSPDQRNCEMVDETVLLINPYSKI</sequence>
<evidence type="ECO:0000256" key="4">
    <source>
        <dbReference type="ARBA" id="ARBA00022679"/>
    </source>
</evidence>
<evidence type="ECO:0000256" key="11">
    <source>
        <dbReference type="ARBA" id="ARBA00023136"/>
    </source>
</evidence>
<dbReference type="PANTHER" id="PTHR24416:SF47">
    <property type="entry name" value="MACROPHAGE COLONY-STIMULATING FACTOR 1 RECEPTOR"/>
    <property type="match status" value="1"/>
</dbReference>
<dbReference type="InterPro" id="IPR050122">
    <property type="entry name" value="RTK"/>
</dbReference>
<keyword evidence="15" id="KW-0325">Glycoprotein</keyword>
<evidence type="ECO:0000256" key="24">
    <source>
        <dbReference type="SAM" id="SignalP"/>
    </source>
</evidence>
<evidence type="ECO:0000256" key="7">
    <source>
        <dbReference type="ARBA" id="ARBA00022741"/>
    </source>
</evidence>
<evidence type="ECO:0000256" key="21">
    <source>
        <dbReference type="PIRSR" id="PIRSR000615-4"/>
    </source>
</evidence>
<evidence type="ECO:0000256" key="2">
    <source>
        <dbReference type="ARBA" id="ARBA00011902"/>
    </source>
</evidence>
<dbReference type="InterPro" id="IPR000719">
    <property type="entry name" value="Prot_kinase_dom"/>
</dbReference>
<dbReference type="EC" id="2.7.10.1" evidence="2"/>
<gene>
    <name evidence="27" type="ORF">chiPu_0016399</name>
</gene>
<evidence type="ECO:0000256" key="13">
    <source>
        <dbReference type="ARBA" id="ARBA00023157"/>
    </source>
</evidence>
<dbReference type="STRING" id="137246.A0A401T5F5"/>
<feature type="binding site" evidence="20">
    <location>
        <position position="374"/>
    </location>
    <ligand>
        <name>Mg(2+)</name>
        <dbReference type="ChEBI" id="CHEBI:18420"/>
    </ligand>
</feature>
<feature type="binding site" evidence="19 22">
    <location>
        <position position="429"/>
    </location>
    <ligand>
        <name>ATP</name>
        <dbReference type="ChEBI" id="CHEBI:30616"/>
    </ligand>
</feature>
<keyword evidence="28" id="KW-1185">Reference proteome</keyword>
<keyword evidence="10 23" id="KW-1133">Transmembrane helix</keyword>
<comment type="catalytic activity">
    <reaction evidence="17">
        <text>L-tyrosyl-[protein] + ATP = O-phospho-L-tyrosyl-[protein] + ADP + H(+)</text>
        <dbReference type="Rhea" id="RHEA:10596"/>
        <dbReference type="Rhea" id="RHEA-COMP:10136"/>
        <dbReference type="Rhea" id="RHEA-COMP:20101"/>
        <dbReference type="ChEBI" id="CHEBI:15378"/>
        <dbReference type="ChEBI" id="CHEBI:30616"/>
        <dbReference type="ChEBI" id="CHEBI:46858"/>
        <dbReference type="ChEBI" id="CHEBI:61978"/>
        <dbReference type="ChEBI" id="CHEBI:456216"/>
        <dbReference type="EC" id="2.7.10.1"/>
    </reaction>
</comment>
<keyword evidence="5 23" id="KW-0812">Transmembrane</keyword>
<evidence type="ECO:0000256" key="6">
    <source>
        <dbReference type="ARBA" id="ARBA00022737"/>
    </source>
</evidence>
<evidence type="ECO:0000256" key="3">
    <source>
        <dbReference type="ARBA" id="ARBA00022553"/>
    </source>
</evidence>
<keyword evidence="3" id="KW-0597">Phosphoprotein</keyword>
<evidence type="ECO:0000256" key="18">
    <source>
        <dbReference type="PIRSR" id="PIRSR000615-1"/>
    </source>
</evidence>
<dbReference type="EMBL" id="BEZZ01001076">
    <property type="protein sequence ID" value="GCC37891.1"/>
    <property type="molecule type" value="Genomic_DNA"/>
</dbReference>
<dbReference type="InterPro" id="IPR007110">
    <property type="entry name" value="Ig-like_dom"/>
</dbReference>
<dbReference type="InterPro" id="IPR001245">
    <property type="entry name" value="Ser-Thr/Tyr_kinase_cat_dom"/>
</dbReference>
<evidence type="ECO:0000256" key="15">
    <source>
        <dbReference type="ARBA" id="ARBA00023180"/>
    </source>
</evidence>
<evidence type="ECO:0000256" key="10">
    <source>
        <dbReference type="ARBA" id="ARBA00022989"/>
    </source>
</evidence>
<feature type="binding site" evidence="20">
    <location>
        <position position="585"/>
    </location>
    <ligand>
        <name>Mg(2+)</name>
        <dbReference type="ChEBI" id="CHEBI:18420"/>
    </ligand>
</feature>
<keyword evidence="8" id="KW-0418">Kinase</keyword>
<feature type="active site" description="Proton acceptor" evidence="18">
    <location>
        <position position="580"/>
    </location>
</feature>
<dbReference type="OrthoDB" id="6077854at2759"/>
<dbReference type="AlphaFoldDB" id="A0A401T5F5"/>
<feature type="binding site" evidence="19">
    <location>
        <begin position="477"/>
        <end position="483"/>
    </location>
    <ligand>
        <name>ATP</name>
        <dbReference type="ChEBI" id="CHEBI:30616"/>
    </ligand>
</feature>
<evidence type="ECO:0000256" key="16">
    <source>
        <dbReference type="ARBA" id="ARBA00023319"/>
    </source>
</evidence>
<dbReference type="Proteomes" id="UP000287033">
    <property type="component" value="Unassembled WGS sequence"/>
</dbReference>
<dbReference type="OMA" id="SPMISQT"/>
<dbReference type="GO" id="GO:0005886">
    <property type="term" value="C:plasma membrane"/>
    <property type="evidence" value="ECO:0007669"/>
    <property type="project" value="TreeGrafter"/>
</dbReference>
<dbReference type="SMART" id="SM00409">
    <property type="entry name" value="IG"/>
    <property type="match status" value="2"/>
</dbReference>
<dbReference type="InterPro" id="IPR036179">
    <property type="entry name" value="Ig-like_dom_sf"/>
</dbReference>
<keyword evidence="24" id="KW-0732">Signal</keyword>
<keyword evidence="20" id="KW-0479">Metal-binding</keyword>
<dbReference type="GO" id="GO:0005524">
    <property type="term" value="F:ATP binding"/>
    <property type="evidence" value="ECO:0007669"/>
    <property type="project" value="UniProtKB-UniRule"/>
</dbReference>
<dbReference type="Pfam" id="PF25305">
    <property type="entry name" value="Ig_PDGFR_d4"/>
    <property type="match status" value="1"/>
</dbReference>
<evidence type="ECO:0000256" key="23">
    <source>
        <dbReference type="SAM" id="Phobius"/>
    </source>
</evidence>
<keyword evidence="13" id="KW-1015">Disulfide bond</keyword>
<keyword evidence="12" id="KW-0829">Tyrosine-protein kinase</keyword>
<feature type="domain" description="Ig-like" evidence="26">
    <location>
        <begin position="213"/>
        <end position="317"/>
    </location>
</feature>
<evidence type="ECO:0000313" key="27">
    <source>
        <dbReference type="EMBL" id="GCC37891.1"/>
    </source>
</evidence>
<evidence type="ECO:0000256" key="1">
    <source>
        <dbReference type="ARBA" id="ARBA00004479"/>
    </source>
</evidence>
<dbReference type="PROSITE" id="PS50835">
    <property type="entry name" value="IG_LIKE"/>
    <property type="match status" value="2"/>
</dbReference>
<feature type="chain" id="PRO_5019253234" description="receptor protein-tyrosine kinase" evidence="24">
    <location>
        <begin position="17"/>
        <end position="736"/>
    </location>
</feature>
<dbReference type="InterPro" id="IPR011009">
    <property type="entry name" value="Kinase-like_dom_sf"/>
</dbReference>
<dbReference type="InterPro" id="IPR008266">
    <property type="entry name" value="Tyr_kinase_AS"/>
</dbReference>
<dbReference type="GO" id="GO:0019838">
    <property type="term" value="F:growth factor binding"/>
    <property type="evidence" value="ECO:0007669"/>
    <property type="project" value="TreeGrafter"/>
</dbReference>
<evidence type="ECO:0000259" key="25">
    <source>
        <dbReference type="PROSITE" id="PS50011"/>
    </source>
</evidence>
<evidence type="ECO:0000256" key="9">
    <source>
        <dbReference type="ARBA" id="ARBA00022840"/>
    </source>
</evidence>
<evidence type="ECO:0000256" key="14">
    <source>
        <dbReference type="ARBA" id="ARBA00023170"/>
    </source>
</evidence>
<dbReference type="Pfam" id="PF07714">
    <property type="entry name" value="PK_Tyr_Ser-Thr"/>
    <property type="match status" value="2"/>
</dbReference>
<dbReference type="Gene3D" id="3.30.200.20">
    <property type="entry name" value="Phosphorylase Kinase, domain 1"/>
    <property type="match status" value="1"/>
</dbReference>
<keyword evidence="16" id="KW-0393">Immunoglobulin domain</keyword>
<keyword evidence="4" id="KW-0808">Transferase</keyword>
<organism evidence="27 28">
    <name type="scientific">Chiloscyllium punctatum</name>
    <name type="common">Brownbanded bambooshark</name>
    <name type="synonym">Hemiscyllium punctatum</name>
    <dbReference type="NCBI Taxonomy" id="137246"/>
    <lineage>
        <taxon>Eukaryota</taxon>
        <taxon>Metazoa</taxon>
        <taxon>Chordata</taxon>
        <taxon>Craniata</taxon>
        <taxon>Vertebrata</taxon>
        <taxon>Chondrichthyes</taxon>
        <taxon>Elasmobranchii</taxon>
        <taxon>Galeomorphii</taxon>
        <taxon>Galeoidea</taxon>
        <taxon>Orectolobiformes</taxon>
        <taxon>Hemiscylliidae</taxon>
        <taxon>Chiloscyllium</taxon>
    </lineage>
</organism>
<dbReference type="GO" id="GO:0046872">
    <property type="term" value="F:metal ion binding"/>
    <property type="evidence" value="ECO:0007669"/>
    <property type="project" value="UniProtKB-KW"/>
</dbReference>
<feature type="binding site" evidence="19">
    <location>
        <position position="584"/>
    </location>
    <ligand>
        <name>ATP</name>
        <dbReference type="ChEBI" id="CHEBI:30616"/>
    </ligand>
</feature>
<dbReference type="GO" id="GO:0043235">
    <property type="term" value="C:receptor complex"/>
    <property type="evidence" value="ECO:0007669"/>
    <property type="project" value="TreeGrafter"/>
</dbReference>
<evidence type="ECO:0000256" key="5">
    <source>
        <dbReference type="ARBA" id="ARBA00022692"/>
    </source>
</evidence>
<keyword evidence="7 19" id="KW-0547">Nucleotide-binding</keyword>
<evidence type="ECO:0000256" key="8">
    <source>
        <dbReference type="ARBA" id="ARBA00022777"/>
    </source>
</evidence>
<protein>
    <recommendedName>
        <fullName evidence="2">receptor protein-tyrosine kinase</fullName>
        <ecNumber evidence="2">2.7.10.1</ecNumber>
    </recommendedName>
</protein>
<evidence type="ECO:0000259" key="26">
    <source>
        <dbReference type="PROSITE" id="PS50835"/>
    </source>
</evidence>
<evidence type="ECO:0000256" key="20">
    <source>
        <dbReference type="PIRSR" id="PIRSR000615-3"/>
    </source>
</evidence>
<dbReference type="Gene3D" id="2.60.40.10">
    <property type="entry name" value="Immunoglobulins"/>
    <property type="match status" value="3"/>
</dbReference>
<evidence type="ECO:0000313" key="28">
    <source>
        <dbReference type="Proteomes" id="UP000287033"/>
    </source>
</evidence>
<dbReference type="PANTHER" id="PTHR24416">
    <property type="entry name" value="TYROSINE-PROTEIN KINASE RECEPTOR"/>
    <property type="match status" value="1"/>
</dbReference>
<dbReference type="PROSITE" id="PS00107">
    <property type="entry name" value="PROTEIN_KINASE_ATP"/>
    <property type="match status" value="1"/>
</dbReference>
<dbReference type="PIRSF" id="PIRSF000615">
    <property type="entry name" value="TyrPK_CSF1-R"/>
    <property type="match status" value="1"/>
</dbReference>
<keyword evidence="11 23" id="KW-0472">Membrane</keyword>
<evidence type="ECO:0000256" key="19">
    <source>
        <dbReference type="PIRSR" id="PIRSR000615-2"/>
    </source>
</evidence>
<feature type="binding site" evidence="20">
    <location>
        <position position="598"/>
    </location>
    <ligand>
        <name>Mg(2+)</name>
        <dbReference type="ChEBI" id="CHEBI:18420"/>
    </ligand>
</feature>
<evidence type="ECO:0000256" key="22">
    <source>
        <dbReference type="PROSITE-ProRule" id="PRU10141"/>
    </source>
</evidence>
<feature type="signal peptide" evidence="24">
    <location>
        <begin position="1"/>
        <end position="16"/>
    </location>
</feature>
<dbReference type="PROSITE" id="PS00109">
    <property type="entry name" value="PROTEIN_KINASE_TYR"/>
    <property type="match status" value="1"/>
</dbReference>
<dbReference type="SUPFAM" id="SSF48726">
    <property type="entry name" value="Immunoglobulin"/>
    <property type="match status" value="3"/>
</dbReference>
<comment type="caution">
    <text evidence="27">The sequence shown here is derived from an EMBL/GenBank/DDBJ whole genome shotgun (WGS) entry which is preliminary data.</text>
</comment>
<feature type="domain" description="Ig-like" evidence="26">
    <location>
        <begin position="11"/>
        <end position="105"/>
    </location>
</feature>
<dbReference type="InterPro" id="IPR017441">
    <property type="entry name" value="Protein_kinase_ATP_BS"/>
</dbReference>
<dbReference type="InterPro" id="IPR020635">
    <property type="entry name" value="Tyr_kinase_cat_dom"/>
</dbReference>
<name>A0A401T5F5_CHIPU</name>
<evidence type="ECO:0000256" key="12">
    <source>
        <dbReference type="ARBA" id="ARBA00023137"/>
    </source>
</evidence>
<dbReference type="InterPro" id="IPR013783">
    <property type="entry name" value="Ig-like_fold"/>
</dbReference>
<feature type="transmembrane region" description="Helical" evidence="23">
    <location>
        <begin position="327"/>
        <end position="351"/>
    </location>
</feature>
<keyword evidence="14" id="KW-0675">Receptor</keyword>
<dbReference type="Gene3D" id="1.10.510.10">
    <property type="entry name" value="Transferase(Phosphotransferase) domain 1"/>
    <property type="match status" value="2"/>
</dbReference>
<dbReference type="GO" id="GO:0007169">
    <property type="term" value="P:cell surface receptor protein tyrosine kinase signaling pathway"/>
    <property type="evidence" value="ECO:0007669"/>
    <property type="project" value="TreeGrafter"/>
</dbReference>
<keyword evidence="9 19" id="KW-0067">ATP-binding</keyword>
<evidence type="ECO:0000256" key="17">
    <source>
        <dbReference type="ARBA" id="ARBA00051243"/>
    </source>
</evidence>
<dbReference type="FunFam" id="3.30.200.20:FF:000025">
    <property type="entry name" value="Platelet-derived growth factor receptor alpha"/>
    <property type="match status" value="1"/>
</dbReference>
<feature type="binding site" evidence="19">
    <location>
        <begin position="402"/>
        <end position="409"/>
    </location>
    <ligand>
        <name>ATP</name>
        <dbReference type="ChEBI" id="CHEBI:30616"/>
    </ligand>
</feature>